<evidence type="ECO:0000313" key="14">
    <source>
        <dbReference type="EMBL" id="KJF18487.1"/>
    </source>
</evidence>
<dbReference type="InterPro" id="IPR014743">
    <property type="entry name" value="Cl-channel_core"/>
</dbReference>
<dbReference type="PROSITE" id="PS51202">
    <property type="entry name" value="RCK_C"/>
    <property type="match status" value="1"/>
</dbReference>
<sequence length="681" mass="71223">MKSYLSSRIKAMSYLPKWLILASVIGIIAGLGAVLFFEALTLATHFFLGYLASYKVPTPAGEGNVSGSGHYLRAWAIPLVVVLGGLISGFIVFTWAPEAEGHGTDAAIDAINRNPRGIRLRAVVVKIIASAVTIGSGGSGGREGPTAQISAGFGSFLARVLDLSPEDGRIAVSVGIGSGIGAIFSAPLGGAVLAADIVYKDDFEFEALLPGMLASIIAYAIFGAVYGYQPLFSIPGGYNFTQPVQLVWFAVLGLVSGGVGLLYSRSFYGIVKLASKLPFSKKLRPALGALLTGLIALWLPEVLGTGYGWIQKGLSSDLLHVPLYIIILLPIARIAATAFSIGSGGSGGVFGPGMVIGGFTGLAIWHLLQPWAPGIGHDPAAFVVVGMMAVFGGISRAPIAVMLMVGEMTGNISLLAPAMIAVAIAWFIVGRSDDSIYRSQLSTRADSPARTPTFGLPLLTSLKVADLVHPTVVKFQNNQRVVEALRVLREAGLPGAPVVNGDEKYLGTVRTERLEEISSAAPEAEIEGSIDFASPTIPLSAKLDTGLELLLQSGLGWLPVTGEDQRIVGIISASDLVTGYHEVLNSKVGYAYDLTTRVLAVEERVSKGAPVIGHIIRDAGLPPGCVVVSVQHKGVRSYASGSTEISEGDIVIAIVAAEEAVALLQRLHGEDNAPNSKKRSL</sequence>
<comment type="subcellular location">
    <subcellularLocation>
        <location evidence="1">Membrane</location>
        <topology evidence="1">Multi-pass membrane protein</topology>
    </subcellularLocation>
</comment>
<keyword evidence="15" id="KW-1185">Reference proteome</keyword>
<evidence type="ECO:0000256" key="1">
    <source>
        <dbReference type="ARBA" id="ARBA00004141"/>
    </source>
</evidence>
<dbReference type="SUPFAM" id="SSF54631">
    <property type="entry name" value="CBS-domain pair"/>
    <property type="match status" value="1"/>
</dbReference>
<feature type="domain" description="RCK C-terminal" evidence="12">
    <location>
        <begin position="588"/>
        <end position="670"/>
    </location>
</feature>
<dbReference type="EMBL" id="JXYS01000015">
    <property type="protein sequence ID" value="KJF18487.1"/>
    <property type="molecule type" value="Genomic_DNA"/>
</dbReference>
<dbReference type="InterPro" id="IPR000644">
    <property type="entry name" value="CBS_dom"/>
</dbReference>
<evidence type="ECO:0000259" key="13">
    <source>
        <dbReference type="PROSITE" id="PS51371"/>
    </source>
</evidence>
<dbReference type="GO" id="GO:0008324">
    <property type="term" value="F:monoatomic cation transmembrane transporter activity"/>
    <property type="evidence" value="ECO:0007669"/>
    <property type="project" value="InterPro"/>
</dbReference>
<dbReference type="InterPro" id="IPR001807">
    <property type="entry name" value="ClC"/>
</dbReference>
<dbReference type="PANTHER" id="PTHR43427">
    <property type="entry name" value="CHLORIDE CHANNEL PROTEIN CLC-E"/>
    <property type="match status" value="1"/>
</dbReference>
<dbReference type="GO" id="GO:0006813">
    <property type="term" value="P:potassium ion transport"/>
    <property type="evidence" value="ECO:0007669"/>
    <property type="project" value="InterPro"/>
</dbReference>
<dbReference type="STRING" id="1280514.AXFE_06150"/>
<dbReference type="Pfam" id="PF00654">
    <property type="entry name" value="Voltage_CLC"/>
    <property type="match status" value="1"/>
</dbReference>
<dbReference type="PROSITE" id="PS51371">
    <property type="entry name" value="CBS"/>
    <property type="match status" value="2"/>
</dbReference>
<feature type="transmembrane region" description="Helical" evidence="11">
    <location>
        <begin position="349"/>
        <end position="368"/>
    </location>
</feature>
<dbReference type="Proteomes" id="UP000032360">
    <property type="component" value="Unassembled WGS sequence"/>
</dbReference>
<evidence type="ECO:0000256" key="4">
    <source>
        <dbReference type="ARBA" id="ARBA00022989"/>
    </source>
</evidence>
<dbReference type="PRINTS" id="PR00762">
    <property type="entry name" value="CLCHANNEL"/>
</dbReference>
<keyword evidence="8" id="KW-0868">Chloride</keyword>
<feature type="domain" description="CBS" evidence="13">
    <location>
        <begin position="530"/>
        <end position="586"/>
    </location>
</feature>
<feature type="transmembrane region" description="Helical" evidence="11">
    <location>
        <begin position="285"/>
        <end position="310"/>
    </location>
</feature>
<reference evidence="14 15" key="1">
    <citation type="submission" date="2015-01" db="EMBL/GenBank/DDBJ databases">
        <title>Draft genome of the acidophilic iron oxidizer Acidithrix ferrooxidans strain Py-F3.</title>
        <authorList>
            <person name="Poehlein A."/>
            <person name="Eisen S."/>
            <person name="Schloemann M."/>
            <person name="Johnson B.D."/>
            <person name="Daniel R."/>
            <person name="Muehling M."/>
        </authorList>
    </citation>
    <scope>NUCLEOTIDE SEQUENCE [LARGE SCALE GENOMIC DNA]</scope>
    <source>
        <strain evidence="14 15">Py-F3</strain>
    </source>
</reference>
<evidence type="ECO:0000256" key="9">
    <source>
        <dbReference type="ARBA" id="ARBA00023303"/>
    </source>
</evidence>
<feature type="transmembrane region" description="Helical" evidence="11">
    <location>
        <begin position="20"/>
        <end position="52"/>
    </location>
</feature>
<dbReference type="Pfam" id="PF00571">
    <property type="entry name" value="CBS"/>
    <property type="match status" value="2"/>
</dbReference>
<dbReference type="SUPFAM" id="SSF116726">
    <property type="entry name" value="TrkA C-terminal domain-like"/>
    <property type="match status" value="1"/>
</dbReference>
<dbReference type="GO" id="GO:0005254">
    <property type="term" value="F:chloride channel activity"/>
    <property type="evidence" value="ECO:0007669"/>
    <property type="project" value="UniProtKB-KW"/>
</dbReference>
<proteinExistence type="predicted"/>
<feature type="transmembrane region" description="Helical" evidence="11">
    <location>
        <begin position="72"/>
        <end position="97"/>
    </location>
</feature>
<dbReference type="CDD" id="cd00400">
    <property type="entry name" value="Voltage_gated_ClC"/>
    <property type="match status" value="1"/>
</dbReference>
<dbReference type="Gene3D" id="3.10.580.10">
    <property type="entry name" value="CBS-domain"/>
    <property type="match status" value="1"/>
</dbReference>
<dbReference type="SUPFAM" id="SSF81340">
    <property type="entry name" value="Clc chloride channel"/>
    <property type="match status" value="1"/>
</dbReference>
<dbReference type="FunFam" id="1.10.3080.10:FF:000018">
    <property type="entry name" value="Chloride transporter, ClC family"/>
    <property type="match status" value="1"/>
</dbReference>
<keyword evidence="9" id="KW-0407">Ion channel</keyword>
<dbReference type="Gene3D" id="1.10.3080.10">
    <property type="entry name" value="Clc chloride channel"/>
    <property type="match status" value="1"/>
</dbReference>
<feature type="transmembrane region" description="Helical" evidence="11">
    <location>
        <begin position="118"/>
        <end position="136"/>
    </location>
</feature>
<evidence type="ECO:0000256" key="2">
    <source>
        <dbReference type="ARBA" id="ARBA00022448"/>
    </source>
</evidence>
<feature type="transmembrane region" description="Helical" evidence="11">
    <location>
        <begin position="412"/>
        <end position="429"/>
    </location>
</feature>
<protein>
    <submittedName>
        <fullName evidence="14">H(+)/Cl(-) exchange transporter ClcA</fullName>
    </submittedName>
</protein>
<feature type="transmembrane region" description="Helical" evidence="11">
    <location>
        <begin position="246"/>
        <end position="264"/>
    </location>
</feature>
<keyword evidence="10" id="KW-0129">CBS domain</keyword>
<evidence type="ECO:0000256" key="6">
    <source>
        <dbReference type="ARBA" id="ARBA00023136"/>
    </source>
</evidence>
<feature type="domain" description="CBS" evidence="13">
    <location>
        <begin position="468"/>
        <end position="525"/>
    </location>
</feature>
<evidence type="ECO:0000256" key="3">
    <source>
        <dbReference type="ARBA" id="ARBA00022692"/>
    </source>
</evidence>
<dbReference type="InterPro" id="IPR050368">
    <property type="entry name" value="ClC-type_chloride_channel"/>
</dbReference>
<keyword evidence="2" id="KW-0813">Transport</keyword>
<dbReference type="AlphaFoldDB" id="A0A0D8HL72"/>
<dbReference type="PANTHER" id="PTHR43427:SF6">
    <property type="entry name" value="CHLORIDE CHANNEL PROTEIN CLC-E"/>
    <property type="match status" value="1"/>
</dbReference>
<dbReference type="SMART" id="SM00116">
    <property type="entry name" value="CBS"/>
    <property type="match status" value="2"/>
</dbReference>
<evidence type="ECO:0000256" key="8">
    <source>
        <dbReference type="ARBA" id="ARBA00023214"/>
    </source>
</evidence>
<feature type="transmembrane region" description="Helical" evidence="11">
    <location>
        <begin position="207"/>
        <end position="226"/>
    </location>
</feature>
<keyword evidence="5" id="KW-0406">Ion transport</keyword>
<evidence type="ECO:0000256" key="7">
    <source>
        <dbReference type="ARBA" id="ARBA00023173"/>
    </source>
</evidence>
<dbReference type="Pfam" id="PF02080">
    <property type="entry name" value="TrkA_C"/>
    <property type="match status" value="1"/>
</dbReference>
<dbReference type="PATRIC" id="fig|1280514.3.peg.833"/>
<dbReference type="InterPro" id="IPR006037">
    <property type="entry name" value="RCK_C"/>
</dbReference>
<accession>A0A0D8HL72</accession>
<dbReference type="GO" id="GO:0034707">
    <property type="term" value="C:chloride channel complex"/>
    <property type="evidence" value="ECO:0007669"/>
    <property type="project" value="UniProtKB-KW"/>
</dbReference>
<feature type="transmembrane region" description="Helical" evidence="11">
    <location>
        <begin position="380"/>
        <end position="405"/>
    </location>
</feature>
<evidence type="ECO:0000259" key="12">
    <source>
        <dbReference type="PROSITE" id="PS51202"/>
    </source>
</evidence>
<dbReference type="InterPro" id="IPR036721">
    <property type="entry name" value="RCK_C_sf"/>
</dbReference>
<comment type="caution">
    <text evidence="14">The sequence shown here is derived from an EMBL/GenBank/DDBJ whole genome shotgun (WGS) entry which is preliminary data.</text>
</comment>
<evidence type="ECO:0000313" key="15">
    <source>
        <dbReference type="Proteomes" id="UP000032360"/>
    </source>
</evidence>
<keyword evidence="3 11" id="KW-0812">Transmembrane</keyword>
<organism evidence="14 15">
    <name type="scientific">Acidithrix ferrooxidans</name>
    <dbReference type="NCBI Taxonomy" id="1280514"/>
    <lineage>
        <taxon>Bacteria</taxon>
        <taxon>Bacillati</taxon>
        <taxon>Actinomycetota</taxon>
        <taxon>Acidimicrobiia</taxon>
        <taxon>Acidimicrobiales</taxon>
        <taxon>Acidimicrobiaceae</taxon>
        <taxon>Acidithrix</taxon>
    </lineage>
</organism>
<evidence type="ECO:0000256" key="5">
    <source>
        <dbReference type="ARBA" id="ARBA00023065"/>
    </source>
</evidence>
<name>A0A0D8HL72_9ACTN</name>
<evidence type="ECO:0000256" key="10">
    <source>
        <dbReference type="PROSITE-ProRule" id="PRU00703"/>
    </source>
</evidence>
<feature type="transmembrane region" description="Helical" evidence="11">
    <location>
        <begin position="322"/>
        <end position="342"/>
    </location>
</feature>
<gene>
    <name evidence="14" type="primary">clcA</name>
    <name evidence="14" type="ORF">AXFE_06150</name>
</gene>
<keyword evidence="4 11" id="KW-1133">Transmembrane helix</keyword>
<keyword evidence="7" id="KW-0869">Chloride channel</keyword>
<dbReference type="CDD" id="cd02205">
    <property type="entry name" value="CBS_pair_SF"/>
    <property type="match status" value="1"/>
</dbReference>
<dbReference type="Gene3D" id="3.30.70.1450">
    <property type="entry name" value="Regulator of K+ conductance, C-terminal domain"/>
    <property type="match status" value="1"/>
</dbReference>
<keyword evidence="6 11" id="KW-0472">Membrane</keyword>
<feature type="transmembrane region" description="Helical" evidence="11">
    <location>
        <begin position="170"/>
        <end position="195"/>
    </location>
</feature>
<evidence type="ECO:0000256" key="11">
    <source>
        <dbReference type="SAM" id="Phobius"/>
    </source>
</evidence>
<dbReference type="InterPro" id="IPR046342">
    <property type="entry name" value="CBS_dom_sf"/>
</dbReference>
<dbReference type="OrthoDB" id="9767361at2"/>